<feature type="region of interest" description="Disordered" evidence="1">
    <location>
        <begin position="1"/>
        <end position="61"/>
    </location>
</feature>
<gene>
    <name evidence="2" type="ORF">A4X06_0g7506</name>
</gene>
<dbReference type="AlphaFoldDB" id="A0A8X7MMP9"/>
<feature type="region of interest" description="Disordered" evidence="1">
    <location>
        <begin position="87"/>
        <end position="137"/>
    </location>
</feature>
<feature type="compositionally biased region" description="Basic residues" evidence="1">
    <location>
        <begin position="43"/>
        <end position="61"/>
    </location>
</feature>
<dbReference type="EMBL" id="LWDE02001326">
    <property type="protein sequence ID" value="KAE8241523.1"/>
    <property type="molecule type" value="Genomic_DNA"/>
</dbReference>
<evidence type="ECO:0000313" key="2">
    <source>
        <dbReference type="EMBL" id="KAE8241523.1"/>
    </source>
</evidence>
<reference evidence="2" key="2">
    <citation type="journal article" date="2019" name="IMA Fungus">
        <title>Genome sequencing and comparison of five Tilletia species to identify candidate genes for the detection of regulated species infecting wheat.</title>
        <authorList>
            <person name="Nguyen H.D.T."/>
            <person name="Sultana T."/>
            <person name="Kesanakurti P."/>
            <person name="Hambleton S."/>
        </authorList>
    </citation>
    <scope>NUCLEOTIDE SEQUENCE</scope>
    <source>
        <strain evidence="2">DAOMC 236426</strain>
    </source>
</reference>
<evidence type="ECO:0000256" key="1">
    <source>
        <dbReference type="SAM" id="MobiDB-lite"/>
    </source>
</evidence>
<keyword evidence="3" id="KW-1185">Reference proteome</keyword>
<comment type="caution">
    <text evidence="2">The sequence shown here is derived from an EMBL/GenBank/DDBJ whole genome shotgun (WGS) entry which is preliminary data.</text>
</comment>
<proteinExistence type="predicted"/>
<sequence length="163" mass="18991">MSSTKSRQVKRKAARKERRAARGAPIPSPEPDPMKLPDANTFKRLRGRARQRRKKRFQSGVISHRRRMVVAKIRCLWNIARASVFRPKKNQHRSLPAEDAPRKRSRFIADEAEESGEEGTTERPEADYETDANKEGNLRTFVTKDRSRRGKRPMTSIYMQSMR</sequence>
<feature type="compositionally biased region" description="Basic residues" evidence="1">
    <location>
        <begin position="7"/>
        <end position="21"/>
    </location>
</feature>
<protein>
    <submittedName>
        <fullName evidence="2">Uncharacterized protein</fullName>
    </submittedName>
</protein>
<evidence type="ECO:0000313" key="3">
    <source>
        <dbReference type="Proteomes" id="UP000077684"/>
    </source>
</evidence>
<feature type="compositionally biased region" description="Basic and acidic residues" evidence="1">
    <location>
        <begin position="120"/>
        <end position="137"/>
    </location>
</feature>
<accession>A0A8X7MMP9</accession>
<name>A0A8X7MMP9_9BASI</name>
<organism evidence="2 3">
    <name type="scientific">Tilletia controversa</name>
    <name type="common">dwarf bunt fungus</name>
    <dbReference type="NCBI Taxonomy" id="13291"/>
    <lineage>
        <taxon>Eukaryota</taxon>
        <taxon>Fungi</taxon>
        <taxon>Dikarya</taxon>
        <taxon>Basidiomycota</taxon>
        <taxon>Ustilaginomycotina</taxon>
        <taxon>Exobasidiomycetes</taxon>
        <taxon>Tilletiales</taxon>
        <taxon>Tilletiaceae</taxon>
        <taxon>Tilletia</taxon>
    </lineage>
</organism>
<dbReference type="Proteomes" id="UP000077684">
    <property type="component" value="Unassembled WGS sequence"/>
</dbReference>
<feature type="compositionally biased region" description="Acidic residues" evidence="1">
    <location>
        <begin position="110"/>
        <end position="119"/>
    </location>
</feature>
<reference evidence="2" key="1">
    <citation type="submission" date="2016-04" db="EMBL/GenBank/DDBJ databases">
        <authorList>
            <person name="Nguyen H.D."/>
            <person name="Samba Siva P."/>
            <person name="Cullis J."/>
            <person name="Levesque C.A."/>
            <person name="Hambleton S."/>
        </authorList>
    </citation>
    <scope>NUCLEOTIDE SEQUENCE</scope>
    <source>
        <strain evidence="2">DAOMC 236426</strain>
    </source>
</reference>